<dbReference type="InterPro" id="IPR008792">
    <property type="entry name" value="PQQD"/>
</dbReference>
<proteinExistence type="predicted"/>
<evidence type="ECO:0000313" key="4">
    <source>
        <dbReference type="Proteomes" id="UP000070659"/>
    </source>
</evidence>
<evidence type="ECO:0000313" key="1">
    <source>
        <dbReference type="EMBL" id="KWX06044.1"/>
    </source>
</evidence>
<protein>
    <recommendedName>
        <fullName evidence="5">Coenzyme PQQ synthesis protein D (PqqD)</fullName>
    </recommendedName>
</protein>
<dbReference type="AlphaFoldDB" id="A0A132N7E6"/>
<comment type="caution">
    <text evidence="1">The sequence shown here is derived from an EMBL/GenBank/DDBJ whole genome shotgun (WGS) entry which is preliminary data.</text>
</comment>
<accession>A0A132N7E6</accession>
<name>A0A132N7E6_9ACTN</name>
<dbReference type="PATRIC" id="fig|1469144.8.peg.1700"/>
<evidence type="ECO:0008006" key="5">
    <source>
        <dbReference type="Google" id="ProtNLM"/>
    </source>
</evidence>
<evidence type="ECO:0000313" key="2">
    <source>
        <dbReference type="EMBL" id="KWX09141.1"/>
    </source>
</evidence>
<sequence>MSDDARPRRVPANAQRTGEYWVLVPQQSGDVAVVNATGYHIFQQCDGSRSAADIAQALADAAGVDVDDVRRDVAAFVARLESAGLLVL</sequence>
<dbReference type="Proteomes" id="UP000070598">
    <property type="component" value="Unassembled WGS sequence"/>
</dbReference>
<dbReference type="Pfam" id="PF05402">
    <property type="entry name" value="PqqD"/>
    <property type="match status" value="1"/>
</dbReference>
<reference evidence="3" key="1">
    <citation type="submission" date="2015-02" db="EMBL/GenBank/DDBJ databases">
        <title>Physiological reanalysis, assessment of diazotrophy, and genome sequences of multiple isolates of Streptomyces thermoautotrophicus.</title>
        <authorList>
            <person name="MacKellar D.C."/>
            <person name="Lieber L."/>
            <person name="Norman J."/>
            <person name="Bolger A."/>
            <person name="Tobin C."/>
            <person name="Murray J.W."/>
            <person name="Friesen M."/>
            <person name="Prell J."/>
        </authorList>
    </citation>
    <scope>NUCLEOTIDE SEQUENCE [LARGE SCALE GENOMIC DNA]</scope>
    <source>
        <strain evidence="3">UBT1</strain>
    </source>
</reference>
<dbReference type="RefSeq" id="WP_067067429.1">
    <property type="nucleotide sequence ID" value="NZ_JYIJ01000007.1"/>
</dbReference>
<dbReference type="InterPro" id="IPR041881">
    <property type="entry name" value="PqqD_sf"/>
</dbReference>
<dbReference type="Gene3D" id="1.10.10.1150">
    <property type="entry name" value="Coenzyme PQQ synthesis protein D (PqqD)"/>
    <property type="match status" value="1"/>
</dbReference>
<dbReference type="EMBL" id="JYIK01000880">
    <property type="protein sequence ID" value="KWX09141.1"/>
    <property type="molecule type" value="Genomic_DNA"/>
</dbReference>
<dbReference type="EMBL" id="JYIJ01000007">
    <property type="protein sequence ID" value="KWX06044.1"/>
    <property type="molecule type" value="Genomic_DNA"/>
</dbReference>
<gene>
    <name evidence="1" type="ORF">TH66_00115</name>
    <name evidence="2" type="ORF">TR74_11395</name>
</gene>
<dbReference type="Proteomes" id="UP000070659">
    <property type="component" value="Unassembled WGS sequence"/>
</dbReference>
<evidence type="ECO:0000313" key="3">
    <source>
        <dbReference type="Proteomes" id="UP000070598"/>
    </source>
</evidence>
<reference evidence="1 4" key="2">
    <citation type="submission" date="2015-02" db="EMBL/GenBank/DDBJ databases">
        <title>Physiological reanalysis, assessment of diazotrophy, and genome sequences of multiple isolates of Streptomyces thermoautotrophicus.</title>
        <authorList>
            <person name="MacKellar D.C."/>
            <person name="Lieber L."/>
            <person name="Norman J."/>
            <person name="Bolger A."/>
            <person name="Tobin C."/>
            <person name="Murray J.W."/>
            <person name="Prell J."/>
        </authorList>
    </citation>
    <scope>NUCLEOTIDE SEQUENCE [LARGE SCALE GENOMIC DNA]</scope>
    <source>
        <strain evidence="1 4">UBT1</strain>
    </source>
</reference>
<organism evidence="1 4">
    <name type="scientific">Carbonactinospora thermoautotrophica</name>
    <dbReference type="NCBI Taxonomy" id="1469144"/>
    <lineage>
        <taxon>Bacteria</taxon>
        <taxon>Bacillati</taxon>
        <taxon>Actinomycetota</taxon>
        <taxon>Actinomycetes</taxon>
        <taxon>Kitasatosporales</taxon>
        <taxon>Carbonactinosporaceae</taxon>
        <taxon>Carbonactinospora</taxon>
    </lineage>
</organism>